<evidence type="ECO:0000313" key="10">
    <source>
        <dbReference type="Proteomes" id="UP000235916"/>
    </source>
</evidence>
<feature type="transmembrane region" description="Helical" evidence="7">
    <location>
        <begin position="113"/>
        <end position="138"/>
    </location>
</feature>
<gene>
    <name evidence="9" type="ORF">C1O66_16180</name>
</gene>
<evidence type="ECO:0000256" key="7">
    <source>
        <dbReference type="SAM" id="Phobius"/>
    </source>
</evidence>
<feature type="region of interest" description="Disordered" evidence="6">
    <location>
        <begin position="231"/>
        <end position="261"/>
    </location>
</feature>
<evidence type="ECO:0000259" key="8">
    <source>
        <dbReference type="Pfam" id="PF01292"/>
    </source>
</evidence>
<keyword evidence="3 7" id="KW-0812">Transmembrane</keyword>
<keyword evidence="5 7" id="KW-0472">Membrane</keyword>
<dbReference type="Pfam" id="PF01292">
    <property type="entry name" value="Ni_hydr_CYTB"/>
    <property type="match status" value="1"/>
</dbReference>
<keyword evidence="4 7" id="KW-1133">Transmembrane helix</keyword>
<feature type="transmembrane region" description="Helical" evidence="7">
    <location>
        <begin position="53"/>
        <end position="76"/>
    </location>
</feature>
<dbReference type="GO" id="GO:0020037">
    <property type="term" value="F:heme binding"/>
    <property type="evidence" value="ECO:0007669"/>
    <property type="project" value="TreeGrafter"/>
</dbReference>
<dbReference type="RefSeq" id="WP_102768830.1">
    <property type="nucleotide sequence ID" value="NZ_POSP01000003.1"/>
</dbReference>
<dbReference type="PANTHER" id="PTHR30485">
    <property type="entry name" value="NI/FE-HYDROGENASE 1 B-TYPE CYTOCHROME SUBUNIT"/>
    <property type="match status" value="1"/>
</dbReference>
<keyword evidence="2" id="KW-1003">Cell membrane</keyword>
<dbReference type="GO" id="GO:0009055">
    <property type="term" value="F:electron transfer activity"/>
    <property type="evidence" value="ECO:0007669"/>
    <property type="project" value="InterPro"/>
</dbReference>
<evidence type="ECO:0000256" key="4">
    <source>
        <dbReference type="ARBA" id="ARBA00022989"/>
    </source>
</evidence>
<keyword evidence="10" id="KW-1185">Reference proteome</keyword>
<feature type="transmembrane region" description="Helical" evidence="7">
    <location>
        <begin position="201"/>
        <end position="223"/>
    </location>
</feature>
<sequence>MNTASAFPSEGDTGSPAPAPQRRVIDAPTRALHWLLALSFSGAYLSAESERWHLLHITLGYTALGLVLARLLWALLGPRRVQASVWWGKVRTLPAQLQAWRQGRGSVPAGFQALNAVLVLGLLATLMLATLSGMGLELEWWSARAEWLDEAMEEGHELMGNLVLALALAHIGLVLGVSLLRRQNLAGPMLSGKAPGRGPDLVQRNGGLLATLIVAAVLGFWAWQWQQDAPWGAGPDRDRASSSQGHAEAKAGSHDDDDDDD</sequence>
<dbReference type="AlphaFoldDB" id="A0A2N8KZN9"/>
<dbReference type="GO" id="GO:0005886">
    <property type="term" value="C:plasma membrane"/>
    <property type="evidence" value="ECO:0007669"/>
    <property type="project" value="UniProtKB-SubCell"/>
</dbReference>
<dbReference type="Proteomes" id="UP000235916">
    <property type="component" value="Unassembled WGS sequence"/>
</dbReference>
<name>A0A2N8KZN9_9BURK</name>
<evidence type="ECO:0000313" key="9">
    <source>
        <dbReference type="EMBL" id="PND38913.1"/>
    </source>
</evidence>
<evidence type="ECO:0000256" key="2">
    <source>
        <dbReference type="ARBA" id="ARBA00022475"/>
    </source>
</evidence>
<dbReference type="EMBL" id="POSP01000003">
    <property type="protein sequence ID" value="PND38913.1"/>
    <property type="molecule type" value="Genomic_DNA"/>
</dbReference>
<evidence type="ECO:0000256" key="5">
    <source>
        <dbReference type="ARBA" id="ARBA00023136"/>
    </source>
</evidence>
<dbReference type="Gene3D" id="1.20.950.20">
    <property type="entry name" value="Transmembrane di-heme cytochromes, Chain C"/>
    <property type="match status" value="1"/>
</dbReference>
<feature type="transmembrane region" description="Helical" evidence="7">
    <location>
        <begin position="158"/>
        <end position="180"/>
    </location>
</feature>
<reference evidence="9 10" key="1">
    <citation type="submission" date="2018-01" db="EMBL/GenBank/DDBJ databases">
        <title>Draft genome sequence of Paucibacter aquatile CR182 isolated from freshwater of the Nakdong River.</title>
        <authorList>
            <person name="Choi A."/>
            <person name="Chung E.J."/>
        </authorList>
    </citation>
    <scope>NUCLEOTIDE SEQUENCE [LARGE SCALE GENOMIC DNA]</scope>
    <source>
        <strain evidence="9 10">CR182</strain>
    </source>
</reference>
<comment type="caution">
    <text evidence="9">The sequence shown here is derived from an EMBL/GenBank/DDBJ whole genome shotgun (WGS) entry which is preliminary data.</text>
</comment>
<dbReference type="SUPFAM" id="SSF81342">
    <property type="entry name" value="Transmembrane di-heme cytochromes"/>
    <property type="match status" value="1"/>
</dbReference>
<organism evidence="9 10">
    <name type="scientific">Kinneretia aquatilis</name>
    <dbReference type="NCBI Taxonomy" id="2070761"/>
    <lineage>
        <taxon>Bacteria</taxon>
        <taxon>Pseudomonadati</taxon>
        <taxon>Pseudomonadota</taxon>
        <taxon>Betaproteobacteria</taxon>
        <taxon>Burkholderiales</taxon>
        <taxon>Sphaerotilaceae</taxon>
        <taxon>Roseateles</taxon>
    </lineage>
</organism>
<evidence type="ECO:0000256" key="3">
    <source>
        <dbReference type="ARBA" id="ARBA00022692"/>
    </source>
</evidence>
<accession>A0A2N8KZN9</accession>
<comment type="subcellular location">
    <subcellularLocation>
        <location evidence="1">Cell membrane</location>
        <topology evidence="1">Multi-pass membrane protein</topology>
    </subcellularLocation>
</comment>
<feature type="domain" description="Cytochrome b561 bacterial/Ni-hydrogenase" evidence="8">
    <location>
        <begin position="25"/>
        <end position="192"/>
    </location>
</feature>
<proteinExistence type="predicted"/>
<dbReference type="InterPro" id="IPR051542">
    <property type="entry name" value="Hydrogenase_cytochrome"/>
</dbReference>
<dbReference type="InterPro" id="IPR016174">
    <property type="entry name" value="Di-haem_cyt_TM"/>
</dbReference>
<evidence type="ECO:0000256" key="1">
    <source>
        <dbReference type="ARBA" id="ARBA00004651"/>
    </source>
</evidence>
<dbReference type="InterPro" id="IPR011577">
    <property type="entry name" value="Cyt_b561_bac/Ni-Hgenase"/>
</dbReference>
<feature type="region of interest" description="Disordered" evidence="6">
    <location>
        <begin position="1"/>
        <end position="21"/>
    </location>
</feature>
<dbReference type="PANTHER" id="PTHR30485:SF2">
    <property type="entry name" value="BLL0597 PROTEIN"/>
    <property type="match status" value="1"/>
</dbReference>
<protein>
    <submittedName>
        <fullName evidence="9">Cytochrome B</fullName>
    </submittedName>
</protein>
<evidence type="ECO:0000256" key="6">
    <source>
        <dbReference type="SAM" id="MobiDB-lite"/>
    </source>
</evidence>
<dbReference type="GO" id="GO:0022904">
    <property type="term" value="P:respiratory electron transport chain"/>
    <property type="evidence" value="ECO:0007669"/>
    <property type="project" value="InterPro"/>
</dbReference>